<dbReference type="GO" id="GO:0015074">
    <property type="term" value="P:DNA integration"/>
    <property type="evidence" value="ECO:0007669"/>
    <property type="project" value="UniProtKB-KW"/>
</dbReference>
<keyword evidence="10" id="KW-0511">Multifunctional enzyme</keyword>
<dbReference type="Pfam" id="PF25597">
    <property type="entry name" value="SH3_retrovirus"/>
    <property type="match status" value="1"/>
</dbReference>
<keyword evidence="5" id="KW-0460">Magnesium</keyword>
<evidence type="ECO:0000259" key="13">
    <source>
        <dbReference type="Pfam" id="PF25597"/>
    </source>
</evidence>
<keyword evidence="1" id="KW-0540">Nuclease</keyword>
<keyword evidence="3" id="KW-0255">Endonuclease</keyword>
<organism evidence="14 15">
    <name type="scientific">Gonium pectorale</name>
    <name type="common">Green alga</name>
    <dbReference type="NCBI Taxonomy" id="33097"/>
    <lineage>
        <taxon>Eukaryota</taxon>
        <taxon>Viridiplantae</taxon>
        <taxon>Chlorophyta</taxon>
        <taxon>core chlorophytes</taxon>
        <taxon>Chlorophyceae</taxon>
        <taxon>CS clade</taxon>
        <taxon>Chlamydomonadales</taxon>
        <taxon>Volvocaceae</taxon>
        <taxon>Gonium</taxon>
    </lineage>
</organism>
<keyword evidence="15" id="KW-1185">Reference proteome</keyword>
<sequence length="306" mass="32955">MLQEAQLPDYLWPEAVVVACGMRNFAPSAGRNKTLWELFFGVKPDITTLHTFGCMAYVLVPEEQRQKLDPRVLEGTYVGYERGSAACGSGDGKSCVAEEVQDAEMVPPSETEQATMAPQALRDEATAAAAAEAPPKANASSAATAAAQAEPVESMSYAEAMAVTAARDLELHQLDVKTAFLNGELEPEIWIEQPDGFWNGDSRMACRLLKSLYGLKQAPRCWYEKLAAELAGLGFVVSAADAALFVRQGAEQPALPDGSDYRGLVGELMFLAISTWPDIAQAVNALTRYMAAPTKAHMSYALGVLR</sequence>
<evidence type="ECO:0000256" key="1">
    <source>
        <dbReference type="ARBA" id="ARBA00022722"/>
    </source>
</evidence>
<feature type="compositionally biased region" description="Low complexity" evidence="11">
    <location>
        <begin position="126"/>
        <end position="145"/>
    </location>
</feature>
<evidence type="ECO:0000313" key="14">
    <source>
        <dbReference type="EMBL" id="KXZ51205.1"/>
    </source>
</evidence>
<evidence type="ECO:0000256" key="2">
    <source>
        <dbReference type="ARBA" id="ARBA00022723"/>
    </source>
</evidence>
<feature type="domain" description="Retroviral polymerase SH3-like" evidence="13">
    <location>
        <begin position="54"/>
        <end position="84"/>
    </location>
</feature>
<dbReference type="EMBL" id="LSYV01000014">
    <property type="protein sequence ID" value="KXZ51205.1"/>
    <property type="molecule type" value="Genomic_DNA"/>
</dbReference>
<feature type="domain" description="Reverse transcriptase Ty1/copia-type" evidence="12">
    <location>
        <begin position="161"/>
        <end position="249"/>
    </location>
</feature>
<dbReference type="STRING" id="33097.A0A150GN50"/>
<evidence type="ECO:0000256" key="4">
    <source>
        <dbReference type="ARBA" id="ARBA00022801"/>
    </source>
</evidence>
<comment type="caution">
    <text evidence="14">The sequence shown here is derived from an EMBL/GenBank/DDBJ whole genome shotgun (WGS) entry which is preliminary data.</text>
</comment>
<keyword evidence="4" id="KW-0378">Hydrolase</keyword>
<dbReference type="Proteomes" id="UP000075714">
    <property type="component" value="Unassembled WGS sequence"/>
</dbReference>
<gene>
    <name evidence="14" type="ORF">GPECTOR_13g692</name>
</gene>
<keyword evidence="2" id="KW-0479">Metal-binding</keyword>
<keyword evidence="8" id="KW-0239">DNA-directed DNA polymerase</keyword>
<dbReference type="InterPro" id="IPR039537">
    <property type="entry name" value="Retrotran_Ty1/copia-like"/>
</dbReference>
<dbReference type="GO" id="GO:0016787">
    <property type="term" value="F:hydrolase activity"/>
    <property type="evidence" value="ECO:0007669"/>
    <property type="project" value="UniProtKB-KW"/>
</dbReference>
<evidence type="ECO:0000259" key="12">
    <source>
        <dbReference type="Pfam" id="PF07727"/>
    </source>
</evidence>
<dbReference type="InterPro" id="IPR057670">
    <property type="entry name" value="SH3_retrovirus"/>
</dbReference>
<reference evidence="15" key="1">
    <citation type="journal article" date="2016" name="Nat. Commun.">
        <title>The Gonium pectorale genome demonstrates co-option of cell cycle regulation during the evolution of multicellularity.</title>
        <authorList>
            <person name="Hanschen E.R."/>
            <person name="Marriage T.N."/>
            <person name="Ferris P.J."/>
            <person name="Hamaji T."/>
            <person name="Toyoda A."/>
            <person name="Fujiyama A."/>
            <person name="Neme R."/>
            <person name="Noguchi H."/>
            <person name="Minakuchi Y."/>
            <person name="Suzuki M."/>
            <person name="Kawai-Toyooka H."/>
            <person name="Smith D.R."/>
            <person name="Sparks H."/>
            <person name="Anderson J."/>
            <person name="Bakaric R."/>
            <person name="Luria V."/>
            <person name="Karger A."/>
            <person name="Kirschner M.W."/>
            <person name="Durand P.M."/>
            <person name="Michod R.E."/>
            <person name="Nozaki H."/>
            <person name="Olson B.J."/>
        </authorList>
    </citation>
    <scope>NUCLEOTIDE SEQUENCE [LARGE SCALE GENOMIC DNA]</scope>
    <source>
        <strain evidence="15">NIES-2863</strain>
    </source>
</reference>
<evidence type="ECO:0000256" key="3">
    <source>
        <dbReference type="ARBA" id="ARBA00022759"/>
    </source>
</evidence>
<keyword evidence="7" id="KW-0695">RNA-directed DNA polymerase</keyword>
<dbReference type="GO" id="GO:0006310">
    <property type="term" value="P:DNA recombination"/>
    <property type="evidence" value="ECO:0007669"/>
    <property type="project" value="UniProtKB-KW"/>
</dbReference>
<proteinExistence type="predicted"/>
<dbReference type="PANTHER" id="PTHR42648:SF11">
    <property type="entry name" value="TRANSPOSON TY4-P GAG-POL POLYPROTEIN"/>
    <property type="match status" value="1"/>
</dbReference>
<evidence type="ECO:0000256" key="11">
    <source>
        <dbReference type="SAM" id="MobiDB-lite"/>
    </source>
</evidence>
<evidence type="ECO:0000256" key="9">
    <source>
        <dbReference type="ARBA" id="ARBA00023172"/>
    </source>
</evidence>
<evidence type="ECO:0000256" key="8">
    <source>
        <dbReference type="ARBA" id="ARBA00022932"/>
    </source>
</evidence>
<feature type="region of interest" description="Disordered" evidence="11">
    <location>
        <begin position="123"/>
        <end position="145"/>
    </location>
</feature>
<dbReference type="GO" id="GO:0003964">
    <property type="term" value="F:RNA-directed DNA polymerase activity"/>
    <property type="evidence" value="ECO:0007669"/>
    <property type="project" value="UniProtKB-KW"/>
</dbReference>
<dbReference type="PANTHER" id="PTHR42648">
    <property type="entry name" value="TRANSPOSASE, PUTATIVE-RELATED"/>
    <property type="match status" value="1"/>
</dbReference>
<dbReference type="GO" id="GO:0004519">
    <property type="term" value="F:endonuclease activity"/>
    <property type="evidence" value="ECO:0007669"/>
    <property type="project" value="UniProtKB-KW"/>
</dbReference>
<keyword evidence="8" id="KW-0548">Nucleotidyltransferase</keyword>
<evidence type="ECO:0000256" key="6">
    <source>
        <dbReference type="ARBA" id="ARBA00022908"/>
    </source>
</evidence>
<keyword evidence="9" id="KW-0233">DNA recombination</keyword>
<dbReference type="OrthoDB" id="1250461at2759"/>
<evidence type="ECO:0000256" key="5">
    <source>
        <dbReference type="ARBA" id="ARBA00022842"/>
    </source>
</evidence>
<evidence type="ECO:0000313" key="15">
    <source>
        <dbReference type="Proteomes" id="UP000075714"/>
    </source>
</evidence>
<dbReference type="Pfam" id="PF07727">
    <property type="entry name" value="RVT_2"/>
    <property type="match status" value="1"/>
</dbReference>
<evidence type="ECO:0000256" key="7">
    <source>
        <dbReference type="ARBA" id="ARBA00022918"/>
    </source>
</evidence>
<protein>
    <submittedName>
        <fullName evidence="14">Uncharacterized protein</fullName>
    </submittedName>
</protein>
<keyword evidence="8" id="KW-0808">Transferase</keyword>
<dbReference type="AlphaFoldDB" id="A0A150GN50"/>
<evidence type="ECO:0000256" key="10">
    <source>
        <dbReference type="ARBA" id="ARBA00023268"/>
    </source>
</evidence>
<name>A0A150GN50_GONPE</name>
<dbReference type="GO" id="GO:0003887">
    <property type="term" value="F:DNA-directed DNA polymerase activity"/>
    <property type="evidence" value="ECO:0007669"/>
    <property type="project" value="UniProtKB-KW"/>
</dbReference>
<dbReference type="GO" id="GO:0046872">
    <property type="term" value="F:metal ion binding"/>
    <property type="evidence" value="ECO:0007669"/>
    <property type="project" value="UniProtKB-KW"/>
</dbReference>
<keyword evidence="6" id="KW-0229">DNA integration</keyword>
<dbReference type="InterPro" id="IPR013103">
    <property type="entry name" value="RVT_2"/>
</dbReference>
<accession>A0A150GN50</accession>